<dbReference type="InterPro" id="IPR002885">
    <property type="entry name" value="PPR_rpt"/>
</dbReference>
<dbReference type="Pfam" id="PF01535">
    <property type="entry name" value="PPR"/>
    <property type="match status" value="1"/>
</dbReference>
<name>A0A6A1UT53_9ROSI</name>
<evidence type="ECO:0008006" key="6">
    <source>
        <dbReference type="Google" id="ProtNLM"/>
    </source>
</evidence>
<feature type="repeat" description="PPR" evidence="3">
    <location>
        <begin position="485"/>
        <end position="519"/>
    </location>
</feature>
<dbReference type="OrthoDB" id="185373at2759"/>
<dbReference type="PROSITE" id="PS51375">
    <property type="entry name" value="PPR"/>
    <property type="match status" value="6"/>
</dbReference>
<organism evidence="4 5">
    <name type="scientific">Morella rubra</name>
    <name type="common">Chinese bayberry</name>
    <dbReference type="NCBI Taxonomy" id="262757"/>
    <lineage>
        <taxon>Eukaryota</taxon>
        <taxon>Viridiplantae</taxon>
        <taxon>Streptophyta</taxon>
        <taxon>Embryophyta</taxon>
        <taxon>Tracheophyta</taxon>
        <taxon>Spermatophyta</taxon>
        <taxon>Magnoliopsida</taxon>
        <taxon>eudicotyledons</taxon>
        <taxon>Gunneridae</taxon>
        <taxon>Pentapetalae</taxon>
        <taxon>rosids</taxon>
        <taxon>fabids</taxon>
        <taxon>Fagales</taxon>
        <taxon>Myricaceae</taxon>
        <taxon>Morella</taxon>
    </lineage>
</organism>
<dbReference type="Proteomes" id="UP000516437">
    <property type="component" value="Chromosome 8"/>
</dbReference>
<feature type="repeat" description="PPR" evidence="3">
    <location>
        <begin position="275"/>
        <end position="309"/>
    </location>
</feature>
<reference evidence="4 5" key="1">
    <citation type="journal article" date="2019" name="Plant Biotechnol. J.">
        <title>The red bayberry genome and genetic basis of sex determination.</title>
        <authorList>
            <person name="Jia H.M."/>
            <person name="Jia H.J."/>
            <person name="Cai Q.L."/>
            <person name="Wang Y."/>
            <person name="Zhao H.B."/>
            <person name="Yang W.F."/>
            <person name="Wang G.Y."/>
            <person name="Li Y.H."/>
            <person name="Zhan D.L."/>
            <person name="Shen Y.T."/>
            <person name="Niu Q.F."/>
            <person name="Chang L."/>
            <person name="Qiu J."/>
            <person name="Zhao L."/>
            <person name="Xie H.B."/>
            <person name="Fu W.Y."/>
            <person name="Jin J."/>
            <person name="Li X.W."/>
            <person name="Jiao Y."/>
            <person name="Zhou C.C."/>
            <person name="Tu T."/>
            <person name="Chai C.Y."/>
            <person name="Gao J.L."/>
            <person name="Fan L.J."/>
            <person name="van de Weg E."/>
            <person name="Wang J.Y."/>
            <person name="Gao Z.S."/>
        </authorList>
    </citation>
    <scope>NUCLEOTIDE SEQUENCE [LARGE SCALE GENOMIC DNA]</scope>
    <source>
        <tissue evidence="4">Leaves</tissue>
    </source>
</reference>
<protein>
    <recommendedName>
        <fullName evidence="6">Pentacotripeptide-repeat region of PRORP domain-containing protein</fullName>
    </recommendedName>
</protein>
<evidence type="ECO:0000313" key="4">
    <source>
        <dbReference type="EMBL" id="KAB1203522.1"/>
    </source>
</evidence>
<evidence type="ECO:0000313" key="5">
    <source>
        <dbReference type="Proteomes" id="UP000516437"/>
    </source>
</evidence>
<evidence type="ECO:0000256" key="3">
    <source>
        <dbReference type="PROSITE-ProRule" id="PRU00708"/>
    </source>
</evidence>
<keyword evidence="5" id="KW-1185">Reference proteome</keyword>
<evidence type="ECO:0000256" key="2">
    <source>
        <dbReference type="ARBA" id="ARBA00022737"/>
    </source>
</evidence>
<comment type="similarity">
    <text evidence="1">Belongs to the PPR family. P subfamily.</text>
</comment>
<feature type="repeat" description="PPR" evidence="3">
    <location>
        <begin position="171"/>
        <end position="205"/>
    </location>
</feature>
<dbReference type="Pfam" id="PF13812">
    <property type="entry name" value="PPR_3"/>
    <property type="match status" value="1"/>
</dbReference>
<dbReference type="Pfam" id="PF13041">
    <property type="entry name" value="PPR_2"/>
    <property type="match status" value="1"/>
</dbReference>
<gene>
    <name evidence="4" type="ORF">CJ030_MR8G015345</name>
</gene>
<sequence>MAFLPHRYLGFLVRLNRTRYHLPYLSSPNSFAPFPFSTLDVPPYFSNEQPPPDRIRNKTSVDERFVLDQLSDLLPIPRDSSIPNLFKDCNPRRQIEEVRAVDAFLLPEEKLRGVFLQKLRGKAAIEEALTDVDVELSLDVVAKVVNRGNLGSESMAIFFNWAIKQPAIPKDINSYRVIIKALGRRKFFKSLVEMLHDMRIKGVSLDLEALSIVLDSFIRAHQVSKAMQIFGNLEEFGLKCDTETLNVLLRCLCQRSHVGSANSFFNSIKGKIPFNSMTYNIVVGGWSKFGRVSEIESILKEMSADGFTPDCLTFCYLIEGLGRAGKIHDAVEIFENMKEKGCVPDTGAYNAMMSNFISVGNLDECVRYYRGMLNNNCDPDISTFTKLISALLKARKVADALELFEEMLALGIIPSTGTITSFIEPLCSYGPPHAAMMIYSKARKVGCRISHSAYKLLLMRLSRFGKCGMLLNVWDDMQECSYSSDMEVYQYVINGLCNIGQLENAALVMEESMRKGFCPGRLICSKLNSKLLASDKVEGPTNYI</sequence>
<feature type="repeat" description="PPR" evidence="3">
    <location>
        <begin position="345"/>
        <end position="379"/>
    </location>
</feature>
<feature type="repeat" description="PPR" evidence="3">
    <location>
        <begin position="380"/>
        <end position="414"/>
    </location>
</feature>
<evidence type="ECO:0000256" key="1">
    <source>
        <dbReference type="ARBA" id="ARBA00007626"/>
    </source>
</evidence>
<dbReference type="Gene3D" id="1.25.40.10">
    <property type="entry name" value="Tetratricopeptide repeat domain"/>
    <property type="match status" value="3"/>
</dbReference>
<accession>A0A6A1UT53</accession>
<dbReference type="InterPro" id="IPR011990">
    <property type="entry name" value="TPR-like_helical_dom_sf"/>
</dbReference>
<dbReference type="PANTHER" id="PTHR47932:SF63">
    <property type="entry name" value="OS08G0290000 PROTEIN"/>
    <property type="match status" value="1"/>
</dbReference>
<proteinExistence type="inferred from homology"/>
<dbReference type="EMBL" id="RXIC02000026">
    <property type="protein sequence ID" value="KAB1203522.1"/>
    <property type="molecule type" value="Genomic_DNA"/>
</dbReference>
<dbReference type="NCBIfam" id="TIGR00756">
    <property type="entry name" value="PPR"/>
    <property type="match status" value="5"/>
</dbReference>
<comment type="caution">
    <text evidence="4">The sequence shown here is derived from an EMBL/GenBank/DDBJ whole genome shotgun (WGS) entry which is preliminary data.</text>
</comment>
<dbReference type="AlphaFoldDB" id="A0A6A1UT53"/>
<dbReference type="PANTHER" id="PTHR47932">
    <property type="entry name" value="ATPASE EXPRESSION PROTEIN 3"/>
    <property type="match status" value="1"/>
</dbReference>
<feature type="repeat" description="PPR" evidence="3">
    <location>
        <begin position="310"/>
        <end position="344"/>
    </location>
</feature>
<keyword evidence="2" id="KW-0677">Repeat</keyword>